<dbReference type="Proteomes" id="UP000018201">
    <property type="component" value="Unassembled WGS sequence"/>
</dbReference>
<evidence type="ECO:0000313" key="2">
    <source>
        <dbReference type="EMBL" id="CDI87056.1"/>
    </source>
</evidence>
<evidence type="ECO:0000256" key="1">
    <source>
        <dbReference type="SAM" id="MobiDB-lite"/>
    </source>
</evidence>
<evidence type="ECO:0000313" key="3">
    <source>
        <dbReference type="Proteomes" id="UP000018201"/>
    </source>
</evidence>
<accession>U6H3B7</accession>
<dbReference type="AlphaFoldDB" id="U6H3B7"/>
<sequence length="275" mass="31157">MMSQTAGCLQEIGEATDSVLTEMNLRSFLLRLPLPAKDAASTVQGICEKLMKNRSASHTKWNPVDAHTEQPDVKRAEDQVQRIRELLDSETVAGFVLVIVENPQQDAIKGSDVHYCPVAGGILEVLDSYERSVEQLCGMEDGLARWEEGRRETDTDRQREREREIERDREGERERLLCRRSLPSEVSEAIMRTLILRLFAYGFASSQQMVPQMLNKDVLAPTKSPVSNRLISCTQESIYLFPRDASLFMKTQLCMSKHWETPLDGGSHIDHPKAP</sequence>
<reference evidence="2" key="1">
    <citation type="submission" date="2013-10" db="EMBL/GenBank/DDBJ databases">
        <title>Genomic analysis of the causative agents of coccidiosis in chickens.</title>
        <authorList>
            <person name="Reid A.J."/>
            <person name="Blake D."/>
            <person name="Billington K."/>
            <person name="Browne H."/>
            <person name="Dunn M."/>
            <person name="Hung S."/>
            <person name="Kawahara F."/>
            <person name="Miranda-Saavedra D."/>
            <person name="Mourier T."/>
            <person name="Nagra H."/>
            <person name="Otto T.D."/>
            <person name="Rawlings N."/>
            <person name="Sanchez A."/>
            <person name="Sanders M."/>
            <person name="Subramaniam C."/>
            <person name="Tay Y."/>
            <person name="Dear P."/>
            <person name="Doerig C."/>
            <person name="Gruber A."/>
            <person name="Parkinson J."/>
            <person name="Shirley M."/>
            <person name="Wan K.L."/>
            <person name="Berriman M."/>
            <person name="Tomley F."/>
            <person name="Pain A."/>
        </authorList>
    </citation>
    <scope>NUCLEOTIDE SEQUENCE [LARGE SCALE GENOMIC DNA]</scope>
    <source>
        <strain evidence="2">Houghton</strain>
    </source>
</reference>
<organism evidence="2 3">
    <name type="scientific">Eimeria praecox</name>
    <dbReference type="NCBI Taxonomy" id="51316"/>
    <lineage>
        <taxon>Eukaryota</taxon>
        <taxon>Sar</taxon>
        <taxon>Alveolata</taxon>
        <taxon>Apicomplexa</taxon>
        <taxon>Conoidasida</taxon>
        <taxon>Coccidia</taxon>
        <taxon>Eucoccidiorida</taxon>
        <taxon>Eimeriorina</taxon>
        <taxon>Eimeriidae</taxon>
        <taxon>Eimeria</taxon>
    </lineage>
</organism>
<gene>
    <name evidence="2" type="ORF">EPH_0023570</name>
</gene>
<feature type="region of interest" description="Disordered" evidence="1">
    <location>
        <begin position="149"/>
        <end position="170"/>
    </location>
</feature>
<name>U6H3B7_9EIME</name>
<keyword evidence="3" id="KW-1185">Reference proteome</keyword>
<proteinExistence type="predicted"/>
<reference evidence="2" key="2">
    <citation type="submission" date="2013-10" db="EMBL/GenBank/DDBJ databases">
        <authorList>
            <person name="Aslett M."/>
        </authorList>
    </citation>
    <scope>NUCLEOTIDE SEQUENCE [LARGE SCALE GENOMIC DNA]</scope>
    <source>
        <strain evidence="2">Houghton</strain>
    </source>
</reference>
<dbReference type="OrthoDB" id="337840at2759"/>
<protein>
    <submittedName>
        <fullName evidence="2">Uncharacterized protein</fullName>
    </submittedName>
</protein>
<dbReference type="VEuPathDB" id="ToxoDB:EPH_0023570"/>
<dbReference type="EMBL" id="HG696630">
    <property type="protein sequence ID" value="CDI87056.1"/>
    <property type="molecule type" value="Genomic_DNA"/>
</dbReference>